<dbReference type="PANTHER" id="PTHR44845:SF6">
    <property type="entry name" value="BETA-ALANINE-ACTIVATING ENZYME"/>
    <property type="match status" value="1"/>
</dbReference>
<dbReference type="InterPro" id="IPR009081">
    <property type="entry name" value="PP-bd_ACP"/>
</dbReference>
<dbReference type="GeneID" id="45733042"/>
<dbReference type="NCBIfam" id="TIGR01733">
    <property type="entry name" value="AA-adenyl-dom"/>
    <property type="match status" value="1"/>
</dbReference>
<evidence type="ECO:0000259" key="3">
    <source>
        <dbReference type="PROSITE" id="PS50075"/>
    </source>
</evidence>
<dbReference type="InterPro" id="IPR036736">
    <property type="entry name" value="ACP-like_sf"/>
</dbReference>
<organism evidence="5 7">
    <name type="scientific">Pseudomonas lactis</name>
    <dbReference type="NCBI Taxonomy" id="1615674"/>
    <lineage>
        <taxon>Bacteria</taxon>
        <taxon>Pseudomonadati</taxon>
        <taxon>Pseudomonadota</taxon>
        <taxon>Gammaproteobacteria</taxon>
        <taxon>Pseudomonadales</taxon>
        <taxon>Pseudomonadaceae</taxon>
        <taxon>Pseudomonas</taxon>
    </lineage>
</organism>
<accession>A0A7Y1QEG6</accession>
<sequence length="1033" mass="115618">MKKYNNCHFLQLLISTNEEKIASHFFARPLSEVLDMQADTVLDLFADRLAKNATALAVVTEAECLTYAELDYKSSKVAAFLQSRTIGRGDYVLVQGERSIELIVAFLGVIKRGAAFVPMDRQLPYNRKAYIARQCAASIILSTQRHDVEPLPATEVITVSELLNSSQVLSYQPVGVRGDDAIYVIFTSGTTGEPKGVVIEHHSVAQLMMQHNRDLGVTSSSRCSFMAAVGFDLCQLEIWSALTAGACLYVPGQDALLNSDDYLSFCVAKQITHGFVPTLRIYDVLNARQPQGLALSCLYTCGEKLHPVEVDHLPYRVFDCYGPTETTIYVTRNEVQSKRLQRPASIGYAIDHCRIHILDEHLNELVVGEVGELCIAGPGLARGYLGAPELTAQRFIYSPTLKCRLYRSADQARVLADGRIQFLGRMDGQTKIRGYRIETGEIETRLLKEPSINSAAVVVQDTGTQAQKRLVAFVVPRNRQVHSGRLVAELRRSLAMDLPDYMVPELFHRLDRLPANANGKIDRPALLTLLQAMPTVALDIQRFTPGPQVTLARAWFEVLGHADFGPQDNFLKVGGHSLGVAGLAEKLSVQFNIHVAVRDIYEHLVFEDLAATLHRRTQSLHGEKGAERVHAFEADGALPLDMCFAPGFESMQLKSPEHTLLTGATGFVGIHLLHQLLTTSIAHIHCPMRCDNTPAGLVRLQQVSERYQVPISESDWKRIHVYVSDLAAEQLGLGKEVFTHLARCVDVVYHSASAVNFIMPYSYMRRDNVEGLKQILHFCGAQKTKALMLMSTISIYSWGHRFTHKSHVYEQDDIDENVPAIRDDLGYVQSKWVMEKLADLAASRGLPLMTFRLGYATCHSVTGECAHYQWWGRFIRTCLAYGAVPDLERMREGLTTVDFMVEAVAHISRDPQALGLKFNLCQPESTNLDLKAFCERVGEHYGRTLSVVLYKNWLALWEHNPEALLYPLLGMFKDPMHADQSILELYQENYSWDRSNTVRFLEGSSIREAQFSGEVLARYLDKLDPNSSRQGDS</sequence>
<dbReference type="InterPro" id="IPR020845">
    <property type="entry name" value="AMP-binding_CS"/>
</dbReference>
<dbReference type="Pfam" id="PF07993">
    <property type="entry name" value="NAD_binding_4"/>
    <property type="match status" value="1"/>
</dbReference>
<protein>
    <submittedName>
        <fullName evidence="5">Amino acid adenylation domain-containing protein</fullName>
    </submittedName>
</protein>
<dbReference type="InterPro" id="IPR010071">
    <property type="entry name" value="AA_adenyl_dom"/>
</dbReference>
<dbReference type="InterPro" id="IPR006162">
    <property type="entry name" value="Ppantetheine_attach_site"/>
</dbReference>
<evidence type="ECO:0000256" key="2">
    <source>
        <dbReference type="ARBA" id="ARBA00022553"/>
    </source>
</evidence>
<dbReference type="InterPro" id="IPR010080">
    <property type="entry name" value="Thioester_reductase-like_dom"/>
</dbReference>
<name>A0A7Y1QEG6_9PSED</name>
<dbReference type="InterPro" id="IPR025110">
    <property type="entry name" value="AMP-bd_C"/>
</dbReference>
<keyword evidence="2" id="KW-0597">Phosphoprotein</keyword>
<comment type="caution">
    <text evidence="5">The sequence shown here is derived from an EMBL/GenBank/DDBJ whole genome shotgun (WGS) entry which is preliminary data.</text>
</comment>
<dbReference type="SUPFAM" id="SSF51735">
    <property type="entry name" value="NAD(P)-binding Rossmann-fold domains"/>
    <property type="match status" value="1"/>
</dbReference>
<proteinExistence type="predicted"/>
<dbReference type="PANTHER" id="PTHR44845">
    <property type="entry name" value="CARRIER DOMAIN-CONTAINING PROTEIN"/>
    <property type="match status" value="1"/>
</dbReference>
<dbReference type="InterPro" id="IPR013120">
    <property type="entry name" value="FAR_NAD-bd"/>
</dbReference>
<dbReference type="PROSITE" id="PS00455">
    <property type="entry name" value="AMP_BINDING"/>
    <property type="match status" value="1"/>
</dbReference>
<dbReference type="PROSITE" id="PS50075">
    <property type="entry name" value="CARRIER"/>
    <property type="match status" value="1"/>
</dbReference>
<dbReference type="AlphaFoldDB" id="A0A7Y1QEG6"/>
<dbReference type="InterPro" id="IPR045851">
    <property type="entry name" value="AMP-bd_C_sf"/>
</dbReference>
<keyword evidence="1" id="KW-0596">Phosphopantetheine</keyword>
<evidence type="ECO:0000313" key="6">
    <source>
        <dbReference type="Proteomes" id="UP000535954"/>
    </source>
</evidence>
<dbReference type="CDD" id="cd05930">
    <property type="entry name" value="A_NRPS"/>
    <property type="match status" value="1"/>
</dbReference>
<dbReference type="SUPFAM" id="SSF47336">
    <property type="entry name" value="ACP-like"/>
    <property type="match status" value="1"/>
</dbReference>
<dbReference type="InterPro" id="IPR036291">
    <property type="entry name" value="NAD(P)-bd_dom_sf"/>
</dbReference>
<dbReference type="InterPro" id="IPR042099">
    <property type="entry name" value="ANL_N_sf"/>
</dbReference>
<dbReference type="Gene3D" id="3.30.300.30">
    <property type="match status" value="1"/>
</dbReference>
<dbReference type="EMBL" id="JAAQYI010000005">
    <property type="protein sequence ID" value="NNA79051.1"/>
    <property type="molecule type" value="Genomic_DNA"/>
</dbReference>
<feature type="domain" description="Carrier" evidence="3">
    <location>
        <begin position="542"/>
        <end position="617"/>
    </location>
</feature>
<dbReference type="Proteomes" id="UP000535954">
    <property type="component" value="Unassembled WGS sequence"/>
</dbReference>
<dbReference type="NCBIfam" id="TIGR01746">
    <property type="entry name" value="Thioester-redct"/>
    <property type="match status" value="1"/>
</dbReference>
<evidence type="ECO:0000313" key="4">
    <source>
        <dbReference type="EMBL" id="NNA72358.1"/>
    </source>
</evidence>
<dbReference type="Pfam" id="PF13193">
    <property type="entry name" value="AMP-binding_C"/>
    <property type="match status" value="1"/>
</dbReference>
<evidence type="ECO:0000256" key="1">
    <source>
        <dbReference type="ARBA" id="ARBA00022450"/>
    </source>
</evidence>
<dbReference type="Pfam" id="PF00501">
    <property type="entry name" value="AMP-binding"/>
    <property type="match status" value="1"/>
</dbReference>
<dbReference type="Gene3D" id="3.40.50.12780">
    <property type="entry name" value="N-terminal domain of ligase-like"/>
    <property type="match status" value="1"/>
</dbReference>
<dbReference type="EMBL" id="JAAQYH010000003">
    <property type="protein sequence ID" value="NNA72358.1"/>
    <property type="molecule type" value="Genomic_DNA"/>
</dbReference>
<evidence type="ECO:0000313" key="7">
    <source>
        <dbReference type="Proteomes" id="UP000586252"/>
    </source>
</evidence>
<dbReference type="Proteomes" id="UP000586252">
    <property type="component" value="Unassembled WGS sequence"/>
</dbReference>
<dbReference type="InterPro" id="IPR000873">
    <property type="entry name" value="AMP-dep_synth/lig_dom"/>
</dbReference>
<dbReference type="Gene3D" id="3.40.50.720">
    <property type="entry name" value="NAD(P)-binding Rossmann-like Domain"/>
    <property type="match status" value="1"/>
</dbReference>
<gene>
    <name evidence="4" type="ORF">HBO13_06845</name>
    <name evidence="5" type="ORF">HBO30_09980</name>
</gene>
<dbReference type="Pfam" id="PF00550">
    <property type="entry name" value="PP-binding"/>
    <property type="match status" value="1"/>
</dbReference>
<reference evidence="6 7" key="1">
    <citation type="journal article" date="2020" name="Front. Microbiol.">
        <title>Genetic Organization of the aprX-lipA2 Operon Affects the Proteolytic Potential of Pseudomonas Species in Milk.</title>
        <authorList>
            <person name="Maier C."/>
            <person name="Huptas C."/>
            <person name="von Neubeck M."/>
            <person name="Scherer S."/>
            <person name="Wenning M."/>
            <person name="Lucking G."/>
        </authorList>
    </citation>
    <scope>NUCLEOTIDE SEQUENCE [LARGE SCALE GENOMIC DNA]</scope>
    <source>
        <strain evidence="5 7">WS 5404</strain>
        <strain evidence="4 6">WS 5405</strain>
    </source>
</reference>
<dbReference type="Gene3D" id="1.10.1200.10">
    <property type="entry name" value="ACP-like"/>
    <property type="match status" value="1"/>
</dbReference>
<evidence type="ECO:0000313" key="5">
    <source>
        <dbReference type="EMBL" id="NNA79051.1"/>
    </source>
</evidence>
<dbReference type="PROSITE" id="PS00012">
    <property type="entry name" value="PHOSPHOPANTETHEINE"/>
    <property type="match status" value="1"/>
</dbReference>
<dbReference type="SUPFAM" id="SSF56801">
    <property type="entry name" value="Acetyl-CoA synthetase-like"/>
    <property type="match status" value="1"/>
</dbReference>
<dbReference type="RefSeq" id="WP_157255548.1">
    <property type="nucleotide sequence ID" value="NZ_JAAQYH010000003.1"/>
</dbReference>